<dbReference type="Gene3D" id="3.40.50.720">
    <property type="entry name" value="NAD(P)-binding Rossmann-like Domain"/>
    <property type="match status" value="1"/>
</dbReference>
<dbReference type="GeneID" id="64142858"/>
<accession>A0A2A5JBP8</accession>
<evidence type="ECO:0000256" key="2">
    <source>
        <dbReference type="ARBA" id="ARBA00023002"/>
    </source>
</evidence>
<evidence type="ECO:0000313" key="5">
    <source>
        <dbReference type="Proteomes" id="UP000230886"/>
    </source>
</evidence>
<name>A0A2A5JBP8_RHOSG</name>
<dbReference type="KEGG" id="rqi:C1M55_25610"/>
<evidence type="ECO:0000259" key="3">
    <source>
        <dbReference type="SMART" id="SM00822"/>
    </source>
</evidence>
<reference evidence="4 5" key="1">
    <citation type="submission" date="2017-07" db="EMBL/GenBank/DDBJ databases">
        <title>Draft sequence of Rhodococcus enclensis 23b-28.</title>
        <authorList>
            <person name="Besaury L."/>
            <person name="Sancelme M."/>
            <person name="Amato P."/>
            <person name="Lallement A."/>
            <person name="Delort A.-M."/>
        </authorList>
    </citation>
    <scope>NUCLEOTIDE SEQUENCE [LARGE SCALE GENOMIC DNA]</scope>
    <source>
        <strain evidence="4 5">23b-28</strain>
    </source>
</reference>
<dbReference type="PANTHER" id="PTHR42760">
    <property type="entry name" value="SHORT-CHAIN DEHYDROGENASES/REDUCTASES FAMILY MEMBER"/>
    <property type="match status" value="1"/>
</dbReference>
<dbReference type="Pfam" id="PF13561">
    <property type="entry name" value="adh_short_C2"/>
    <property type="match status" value="1"/>
</dbReference>
<dbReference type="EMBL" id="NOVD01000006">
    <property type="protein sequence ID" value="PCK27014.1"/>
    <property type="molecule type" value="Genomic_DNA"/>
</dbReference>
<dbReference type="PANTHER" id="PTHR42760:SF133">
    <property type="entry name" value="3-OXOACYL-[ACYL-CARRIER-PROTEIN] REDUCTASE"/>
    <property type="match status" value="1"/>
</dbReference>
<dbReference type="PRINTS" id="PR00081">
    <property type="entry name" value="GDHRDH"/>
</dbReference>
<evidence type="ECO:0000313" key="4">
    <source>
        <dbReference type="EMBL" id="PCK27014.1"/>
    </source>
</evidence>
<dbReference type="Proteomes" id="UP000230886">
    <property type="component" value="Unassembled WGS sequence"/>
</dbReference>
<dbReference type="PRINTS" id="PR00080">
    <property type="entry name" value="SDRFAMILY"/>
</dbReference>
<dbReference type="RefSeq" id="WP_007732641.1">
    <property type="nucleotide sequence ID" value="NZ_AP023172.1"/>
</dbReference>
<keyword evidence="2" id="KW-0560">Oxidoreductase</keyword>
<feature type="domain" description="Ketoreductase" evidence="3">
    <location>
        <begin position="4"/>
        <end position="162"/>
    </location>
</feature>
<dbReference type="InterPro" id="IPR002347">
    <property type="entry name" value="SDR_fam"/>
</dbReference>
<evidence type="ECO:0000256" key="1">
    <source>
        <dbReference type="ARBA" id="ARBA00006484"/>
    </source>
</evidence>
<protein>
    <submittedName>
        <fullName evidence="4">NAD(P)-dependent oxidoreductase</fullName>
    </submittedName>
</protein>
<dbReference type="CDD" id="cd05233">
    <property type="entry name" value="SDR_c"/>
    <property type="match status" value="1"/>
</dbReference>
<organism evidence="4 5">
    <name type="scientific">Rhodococcus qingshengii</name>
    <dbReference type="NCBI Taxonomy" id="334542"/>
    <lineage>
        <taxon>Bacteria</taxon>
        <taxon>Bacillati</taxon>
        <taxon>Actinomycetota</taxon>
        <taxon>Actinomycetes</taxon>
        <taxon>Mycobacteriales</taxon>
        <taxon>Nocardiaceae</taxon>
        <taxon>Rhodococcus</taxon>
        <taxon>Rhodococcus erythropolis group</taxon>
    </lineage>
</organism>
<dbReference type="AlphaFoldDB" id="A0A2A5JBP8"/>
<dbReference type="FunFam" id="3.40.50.720:FF:000084">
    <property type="entry name" value="Short-chain dehydrogenase reductase"/>
    <property type="match status" value="1"/>
</dbReference>
<comment type="similarity">
    <text evidence="1">Belongs to the short-chain dehydrogenases/reductases (SDR) family.</text>
</comment>
<gene>
    <name evidence="4" type="ORF">CHR55_12350</name>
</gene>
<comment type="caution">
    <text evidence="4">The sequence shown here is derived from an EMBL/GenBank/DDBJ whole genome shotgun (WGS) entry which is preliminary data.</text>
</comment>
<dbReference type="GO" id="GO:0016616">
    <property type="term" value="F:oxidoreductase activity, acting on the CH-OH group of donors, NAD or NADP as acceptor"/>
    <property type="evidence" value="ECO:0007669"/>
    <property type="project" value="UniProtKB-ARBA"/>
</dbReference>
<accession>A0A7I8BAP6</accession>
<proteinExistence type="inferred from homology"/>
<dbReference type="InterPro" id="IPR057326">
    <property type="entry name" value="KR_dom"/>
</dbReference>
<dbReference type="SMART" id="SM00822">
    <property type="entry name" value="PKS_KR"/>
    <property type="match status" value="1"/>
</dbReference>
<sequence>MSAPVAIVTGAAAGLGAAIAERLAEDFGTLLLLDIEEAALADTAARLESLGVAVHTARCDVRREGDVKNAFDVAASAGSPTALVNGAGIGVFTPFLEITEDQWDNTFAVNTKGSFLMCREFVSRTEGPAAIVNIASIGARLGGDMLAHYGPSKAAVIEMSHSVARIGATRGLRSNTVMPGLILTDMWLRTIKELRRRDPSLTDVSDADVFDSFVAQMVPMGRAQTPGDIAEMVAFLLSDKARNVTGQTIAVDGGAVMT</sequence>
<dbReference type="SUPFAM" id="SSF51735">
    <property type="entry name" value="NAD(P)-binding Rossmann-fold domains"/>
    <property type="match status" value="1"/>
</dbReference>
<dbReference type="InterPro" id="IPR036291">
    <property type="entry name" value="NAD(P)-bd_dom_sf"/>
</dbReference>